<reference evidence="1 2" key="1">
    <citation type="journal article" date="2009" name="PLoS Genet.">
        <title>The genome of Nectria haematococca: contribution of supernumerary chromosomes to gene expansion.</title>
        <authorList>
            <person name="Coleman J.J."/>
            <person name="Rounsley S.D."/>
            <person name="Rodriguez-Carres M."/>
            <person name="Kuo A."/>
            <person name="Wasmann C.C."/>
            <person name="Grimwood J."/>
            <person name="Schmutz J."/>
            <person name="Taga M."/>
            <person name="White G.J."/>
            <person name="Zhou S."/>
            <person name="Schwartz D.C."/>
            <person name="Freitag M."/>
            <person name="Ma L.J."/>
            <person name="Danchin E.G."/>
            <person name="Henrissat B."/>
            <person name="Coutinho P.M."/>
            <person name="Nelson D.R."/>
            <person name="Straney D."/>
            <person name="Napoli C.A."/>
            <person name="Barker B.M."/>
            <person name="Gribskov M."/>
            <person name="Rep M."/>
            <person name="Kroken S."/>
            <person name="Molnar I."/>
            <person name="Rensing C."/>
            <person name="Kennell J.C."/>
            <person name="Zamora J."/>
            <person name="Farman M.L."/>
            <person name="Selker E.U."/>
            <person name="Salamov A."/>
            <person name="Shapiro H."/>
            <person name="Pangilinan J."/>
            <person name="Lindquist E."/>
            <person name="Lamers C."/>
            <person name="Grigoriev I.V."/>
            <person name="Geiser D.M."/>
            <person name="Covert S.F."/>
            <person name="Temporini E."/>
            <person name="Vanetten H.D."/>
        </authorList>
    </citation>
    <scope>NUCLEOTIDE SEQUENCE [LARGE SCALE GENOMIC DNA]</scope>
    <source>
        <strain evidence="2">ATCC MYA-4622 / CBS 123669 / FGSC 9596 / NRRL 45880 / 77-13-4</strain>
    </source>
</reference>
<dbReference type="Proteomes" id="UP000005206">
    <property type="component" value="Chromosome 9"/>
</dbReference>
<dbReference type="Gene3D" id="2.60.120.620">
    <property type="entry name" value="q2cbj1_9rhob like domain"/>
    <property type="match status" value="1"/>
</dbReference>
<keyword evidence="2" id="KW-1185">Reference proteome</keyword>
<dbReference type="PANTHER" id="PTHR40128:SF1">
    <property type="entry name" value="PHYTANOYL-COA HYDROXYLASE"/>
    <property type="match status" value="1"/>
</dbReference>
<protein>
    <recommendedName>
        <fullName evidence="3">Phytanoyl-CoA dioxygenase</fullName>
    </recommendedName>
</protein>
<dbReference type="InParanoid" id="C7YUR0"/>
<dbReference type="EMBL" id="GG698900">
    <property type="protein sequence ID" value="EEU44454.1"/>
    <property type="molecule type" value="Genomic_DNA"/>
</dbReference>
<dbReference type="eggNOG" id="ENOG502SCSP">
    <property type="taxonomic scope" value="Eukaryota"/>
</dbReference>
<dbReference type="GeneID" id="9674952"/>
<name>C7YUR0_FUSV7</name>
<organism evidence="1 2">
    <name type="scientific">Fusarium vanettenii (strain ATCC MYA-4622 / CBS 123669 / FGSC 9596 / NRRL 45880 / 77-13-4)</name>
    <name type="common">Fusarium solani subsp. pisi</name>
    <dbReference type="NCBI Taxonomy" id="660122"/>
    <lineage>
        <taxon>Eukaryota</taxon>
        <taxon>Fungi</taxon>
        <taxon>Dikarya</taxon>
        <taxon>Ascomycota</taxon>
        <taxon>Pezizomycotina</taxon>
        <taxon>Sordariomycetes</taxon>
        <taxon>Hypocreomycetidae</taxon>
        <taxon>Hypocreales</taxon>
        <taxon>Nectriaceae</taxon>
        <taxon>Fusarium</taxon>
        <taxon>Fusarium solani species complex</taxon>
        <taxon>Fusarium vanettenii</taxon>
    </lineage>
</organism>
<dbReference type="OrthoDB" id="2328924at2759"/>
<evidence type="ECO:0000313" key="2">
    <source>
        <dbReference type="Proteomes" id="UP000005206"/>
    </source>
</evidence>
<dbReference type="PANTHER" id="PTHR40128">
    <property type="entry name" value="EXPRESSED PROTEIN"/>
    <property type="match status" value="1"/>
</dbReference>
<accession>C7YUR0</accession>
<dbReference type="VEuPathDB" id="FungiDB:NECHADRAFT_96363"/>
<dbReference type="KEGG" id="nhe:NECHADRAFT_96363"/>
<dbReference type="RefSeq" id="XP_003050167.1">
    <property type="nucleotide sequence ID" value="XM_003050121.1"/>
</dbReference>
<gene>
    <name evidence="1" type="ORF">NECHADRAFT_96363</name>
</gene>
<dbReference type="STRING" id="660122.C7YUR0"/>
<dbReference type="SUPFAM" id="SSF51197">
    <property type="entry name" value="Clavaminate synthase-like"/>
    <property type="match status" value="1"/>
</dbReference>
<dbReference type="HOGENOM" id="CLU_049925_0_0_1"/>
<evidence type="ECO:0000313" key="1">
    <source>
        <dbReference type="EMBL" id="EEU44454.1"/>
    </source>
</evidence>
<dbReference type="AlphaFoldDB" id="C7YUR0"/>
<proteinExistence type="predicted"/>
<sequence length="325" mass="36727">MATALPPNGPLDLDAGLQRPHFQNQEDKDSNIEDARLLTPCSPDTPIEELRRRYWQDGVIWVKGQLDPDLVNDFRAAYFSMMDNGTNMLKPGSDPRDGIFNSDTDWRDFTLPGGGRLTAGLPNTGPFAENAIRSHHWSRYQEFKDTLGKRIESFIGDMLGFEELWCFPRSLLRCAVPGGEITPVHYDQIFLRAGPPTIEGGGLIYLNRAHDIGVKYEENFSKMNAGLSDEERISAFNKNMEKGGWLDKNASRFGNQWSRAWLVGAYEAGDMVFHTPYTIHAGAKNRSPKGRIRLSTDLRFVDKTKPFDERFMSTSPFFFGFGAET</sequence>
<dbReference type="OMA" id="DERWMRS"/>
<evidence type="ECO:0008006" key="3">
    <source>
        <dbReference type="Google" id="ProtNLM"/>
    </source>
</evidence>